<name>A0A0F9AZX6_9ZZZZ</name>
<dbReference type="PANTHER" id="PTHR37946">
    <property type="entry name" value="SLL1969 PROTEIN"/>
    <property type="match status" value="1"/>
</dbReference>
<evidence type="ECO:0008006" key="2">
    <source>
        <dbReference type="Google" id="ProtNLM"/>
    </source>
</evidence>
<dbReference type="SUPFAM" id="SSF53474">
    <property type="entry name" value="alpha/beta-Hydrolases"/>
    <property type="match status" value="1"/>
</dbReference>
<dbReference type="Pfam" id="PF06028">
    <property type="entry name" value="DUF915"/>
    <property type="match status" value="1"/>
</dbReference>
<dbReference type="Gene3D" id="3.40.50.1820">
    <property type="entry name" value="alpha/beta hydrolase"/>
    <property type="match status" value="1"/>
</dbReference>
<sequence length="422" mass="47153">MDKVAFAYRLTGRLTGLVWLCLCLFGCSLGEINRQSKQIDDFAKIEGRVLNQSATQNQQAQMYVLLFQENAGVLELMNRYAVTPRGDYIFHLLPGEYTVAAFADDNLDVQYLRGEPAVYLGMESGRPERFVMQKGEHKVLPTLVIERAIVHSPLTPTTTNFSPVVANIGKVISLDDPIFSSANAKMGLWRPVDFLETVGGGMYMLQDYQPNKIPIIFIHGINGHSAMFSDMVAAIDRTRFQPWVLYYPSGVRLDMIRDYLLRAVNELQAKHQFQQFYLVAHSMGGLMARSFVQQYQQNPNGATLGLVVTVNSPLAGIDSAATGVRTSPIVLPVWRDVASNSDYIKKIQAERWPEAVPYYLVFSYQQGKDGDGVVPMRSQLSLSLQQAALAIVGFDAEHTAILKEPVFIEWFQQLLVAIDTGD</sequence>
<dbReference type="PANTHER" id="PTHR37946:SF1">
    <property type="entry name" value="SLL1969 PROTEIN"/>
    <property type="match status" value="1"/>
</dbReference>
<dbReference type="InterPro" id="IPR010315">
    <property type="entry name" value="DUF915_hydro-like"/>
</dbReference>
<gene>
    <name evidence="1" type="ORF">LCGC14_2589530</name>
</gene>
<evidence type="ECO:0000313" key="1">
    <source>
        <dbReference type="EMBL" id="KKL07087.1"/>
    </source>
</evidence>
<reference evidence="1" key="1">
    <citation type="journal article" date="2015" name="Nature">
        <title>Complex archaea that bridge the gap between prokaryotes and eukaryotes.</title>
        <authorList>
            <person name="Spang A."/>
            <person name="Saw J.H."/>
            <person name="Jorgensen S.L."/>
            <person name="Zaremba-Niedzwiedzka K."/>
            <person name="Martijn J."/>
            <person name="Lind A.E."/>
            <person name="van Eijk R."/>
            <person name="Schleper C."/>
            <person name="Guy L."/>
            <person name="Ettema T.J."/>
        </authorList>
    </citation>
    <scope>NUCLEOTIDE SEQUENCE</scope>
</reference>
<proteinExistence type="predicted"/>
<dbReference type="EMBL" id="LAZR01043435">
    <property type="protein sequence ID" value="KKL07087.1"/>
    <property type="molecule type" value="Genomic_DNA"/>
</dbReference>
<dbReference type="InterPro" id="IPR029058">
    <property type="entry name" value="AB_hydrolase_fold"/>
</dbReference>
<dbReference type="AlphaFoldDB" id="A0A0F9AZX6"/>
<comment type="caution">
    <text evidence="1">The sequence shown here is derived from an EMBL/GenBank/DDBJ whole genome shotgun (WGS) entry which is preliminary data.</text>
</comment>
<organism evidence="1">
    <name type="scientific">marine sediment metagenome</name>
    <dbReference type="NCBI Taxonomy" id="412755"/>
    <lineage>
        <taxon>unclassified sequences</taxon>
        <taxon>metagenomes</taxon>
        <taxon>ecological metagenomes</taxon>
    </lineage>
</organism>
<protein>
    <recommendedName>
        <fullName evidence="2">AB hydrolase-1 domain-containing protein</fullName>
    </recommendedName>
</protein>
<accession>A0A0F9AZX6</accession>